<dbReference type="Proteomes" id="UP001165121">
    <property type="component" value="Unassembled WGS sequence"/>
</dbReference>
<feature type="compositionally biased region" description="Low complexity" evidence="1">
    <location>
        <begin position="352"/>
        <end position="362"/>
    </location>
</feature>
<comment type="caution">
    <text evidence="2">The sequence shown here is derived from an EMBL/GenBank/DDBJ whole genome shotgun (WGS) entry which is preliminary data.</text>
</comment>
<dbReference type="AlphaFoldDB" id="A0A9W6XCK7"/>
<dbReference type="InterPro" id="IPR021109">
    <property type="entry name" value="Peptidase_aspartic_dom_sf"/>
</dbReference>
<evidence type="ECO:0000256" key="1">
    <source>
        <dbReference type="SAM" id="MobiDB-lite"/>
    </source>
</evidence>
<evidence type="ECO:0000313" key="2">
    <source>
        <dbReference type="EMBL" id="GMF36176.1"/>
    </source>
</evidence>
<organism evidence="2 3">
    <name type="scientific">Phytophthora fragariaefolia</name>
    <dbReference type="NCBI Taxonomy" id="1490495"/>
    <lineage>
        <taxon>Eukaryota</taxon>
        <taxon>Sar</taxon>
        <taxon>Stramenopiles</taxon>
        <taxon>Oomycota</taxon>
        <taxon>Peronosporomycetes</taxon>
        <taxon>Peronosporales</taxon>
        <taxon>Peronosporaceae</taxon>
        <taxon>Phytophthora</taxon>
    </lineage>
</organism>
<dbReference type="CDD" id="cd05483">
    <property type="entry name" value="retropepsin_like_bacteria"/>
    <property type="match status" value="1"/>
</dbReference>
<feature type="region of interest" description="Disordered" evidence="1">
    <location>
        <begin position="45"/>
        <end position="81"/>
    </location>
</feature>
<name>A0A9W6XCK7_9STRA</name>
<dbReference type="SUPFAM" id="SSF50630">
    <property type="entry name" value="Acid proteases"/>
    <property type="match status" value="1"/>
</dbReference>
<feature type="compositionally biased region" description="Polar residues" evidence="1">
    <location>
        <begin position="342"/>
        <end position="351"/>
    </location>
</feature>
<feature type="region of interest" description="Disordered" evidence="1">
    <location>
        <begin position="323"/>
        <end position="393"/>
    </location>
</feature>
<feature type="compositionally biased region" description="Polar residues" evidence="1">
    <location>
        <begin position="68"/>
        <end position="80"/>
    </location>
</feature>
<feature type="region of interest" description="Disordered" evidence="1">
    <location>
        <begin position="1"/>
        <end position="22"/>
    </location>
</feature>
<dbReference type="Gene3D" id="2.40.70.10">
    <property type="entry name" value="Acid Proteases"/>
    <property type="match status" value="1"/>
</dbReference>
<feature type="compositionally biased region" description="Basic and acidic residues" evidence="1">
    <location>
        <begin position="332"/>
        <end position="341"/>
    </location>
</feature>
<dbReference type="InterPro" id="IPR034122">
    <property type="entry name" value="Retropepsin-like_bacterial"/>
</dbReference>
<dbReference type="OrthoDB" id="1047367at2759"/>
<proteinExistence type="predicted"/>
<evidence type="ECO:0000313" key="3">
    <source>
        <dbReference type="Proteomes" id="UP001165121"/>
    </source>
</evidence>
<gene>
    <name evidence="2" type="ORF">Pfra01_000979600</name>
</gene>
<keyword evidence="3" id="KW-1185">Reference proteome</keyword>
<reference evidence="2" key="1">
    <citation type="submission" date="2023-04" db="EMBL/GenBank/DDBJ databases">
        <title>Phytophthora fragariaefolia NBRC 109709.</title>
        <authorList>
            <person name="Ichikawa N."/>
            <person name="Sato H."/>
            <person name="Tonouchi N."/>
        </authorList>
    </citation>
    <scope>NUCLEOTIDE SEQUENCE</scope>
    <source>
        <strain evidence="2">NBRC 109709</strain>
    </source>
</reference>
<accession>A0A9W6XCK7</accession>
<sequence length="423" mass="46753">MCSKRSGVEFGRFKPQPRRAEGRAFMAESAGTDINVERHVHFTEEAPSRYEEDAETEQSHQALRAETSESQSNPTVTISPGTELDYSTAVTEEDIFGVAERLAWKPKCPTVWKRSSPARRVQACVYSGMAEFDDLDSELQFENHLEFALAYGERYGWWSTHALGGKKLDMAMVHGAIFSHRTRIHLDTGATTSIISLDLGRRLKHTLKRGHRLRIMGFGDVPTYATAQAKIKLMLGIRVVYVMDVWVDNIGAGLDCLLGMDFMVAAGVRICREKVPPAVDRPTYTWSKKLLLAKRSSGREGIEPGKAEPRASAYLINTLPPGELTRATNRASQEETARDEQSTPLADSIATSELSESPSPLRSRADTDMLGDENGNDTASNESEPEVVSRGIVGGGITVQDAREELTFSKLSRSTLRLSRCPD</sequence>
<dbReference type="Pfam" id="PF13650">
    <property type="entry name" value="Asp_protease_2"/>
    <property type="match status" value="1"/>
</dbReference>
<protein>
    <submittedName>
        <fullName evidence="2">Unnamed protein product</fullName>
    </submittedName>
</protein>
<dbReference type="EMBL" id="BSXT01000915">
    <property type="protein sequence ID" value="GMF36176.1"/>
    <property type="molecule type" value="Genomic_DNA"/>
</dbReference>